<proteinExistence type="predicted"/>
<protein>
    <submittedName>
        <fullName evidence="1">Uncharacterized protein</fullName>
    </submittedName>
</protein>
<organism evidence="1 2">
    <name type="scientific">Rhizophagus clarus</name>
    <dbReference type="NCBI Taxonomy" id="94130"/>
    <lineage>
        <taxon>Eukaryota</taxon>
        <taxon>Fungi</taxon>
        <taxon>Fungi incertae sedis</taxon>
        <taxon>Mucoromycota</taxon>
        <taxon>Glomeromycotina</taxon>
        <taxon>Glomeromycetes</taxon>
        <taxon>Glomerales</taxon>
        <taxon>Glomeraceae</taxon>
        <taxon>Rhizophagus</taxon>
    </lineage>
</organism>
<sequence length="113" mass="13401">MWQDCKKRYTIIYIIRIIFYQLLKNKKDNKETLNNSDQKTDENKIYKNELKNSNSAKIDKNSNFNNSTLILDNDNCPPPAMSKYDPNLDYEKLLCDLFDEEDKNCAVCKQSYL</sequence>
<name>A0A8H3QRE9_9GLOM</name>
<reference evidence="1" key="1">
    <citation type="submission" date="2019-10" db="EMBL/GenBank/DDBJ databases">
        <title>Conservation and host-specific expression of non-tandemly repeated heterogenous ribosome RNA gene in arbuscular mycorrhizal fungi.</title>
        <authorList>
            <person name="Maeda T."/>
            <person name="Kobayashi Y."/>
            <person name="Nakagawa T."/>
            <person name="Ezawa T."/>
            <person name="Yamaguchi K."/>
            <person name="Bino T."/>
            <person name="Nishimoto Y."/>
            <person name="Shigenobu S."/>
            <person name="Kawaguchi M."/>
        </authorList>
    </citation>
    <scope>NUCLEOTIDE SEQUENCE</scope>
    <source>
        <strain evidence="1">HR1</strain>
    </source>
</reference>
<dbReference type="Proteomes" id="UP000615446">
    <property type="component" value="Unassembled WGS sequence"/>
</dbReference>
<dbReference type="EMBL" id="BLAL01000187">
    <property type="protein sequence ID" value="GES89418.1"/>
    <property type="molecule type" value="Genomic_DNA"/>
</dbReference>
<comment type="caution">
    <text evidence="1">The sequence shown here is derived from an EMBL/GenBank/DDBJ whole genome shotgun (WGS) entry which is preliminary data.</text>
</comment>
<evidence type="ECO:0000313" key="2">
    <source>
        <dbReference type="Proteomes" id="UP000615446"/>
    </source>
</evidence>
<evidence type="ECO:0000313" key="1">
    <source>
        <dbReference type="EMBL" id="GES89418.1"/>
    </source>
</evidence>
<gene>
    <name evidence="1" type="ORF">RCL2_001631800</name>
</gene>
<dbReference type="AlphaFoldDB" id="A0A8H3QRE9"/>
<accession>A0A8H3QRE9</accession>